<dbReference type="Proteomes" id="UP000075886">
    <property type="component" value="Unassembled WGS sequence"/>
</dbReference>
<feature type="compositionally biased region" description="Polar residues" evidence="1">
    <location>
        <begin position="325"/>
        <end position="338"/>
    </location>
</feature>
<sequence>MQAMAERNGMIKKVSQLQQPQIQRTKPPDGGWGWMIVFAYGLANIMIVPVLQSFGLIFRDTFREINISATQASIIINLASAVGMALGLFNGPLLRRYGFRKLAVAGGFLFSAGLMLTSSAVHFAHFIVTYSIISSLGMGFCNSSFSLALNTYFVVRRNKAAGIAMTITGLGPILLPQIVSLLLSLYGARYCLLIIGALATHIIAGGLLLQPVKWHALPVPAGPLVPLALDASSSLPCPPCPVEVKIQPEPGDREKEEPEQPEEEDELLEKRSFIDHDVDAQSIYGFELTSQMRQRESFSVQPPGSGTALDAMQRTKSEVLAPVQRCQSETRSLRVESTTGGGHSTASPLRWFQSGSAESVHLGSSLTMWDERSSTVTLAEDQSRRPSQWRFSSFANVRFSPLQKRWFEAGSTDTINLGSSMKIFDERYVGPRRGSLGSSAGVGSGGGGGGGGALKLPALSENQGLTDETSHLPSIVRQLENAKATSGATVPNAGNDDNPSSEGFVAKVVRLFDLTLLQDKVYVNMMLGMSIAVFAEINFSLLTPFILGDLGYGTEQIASIMSTLALADLMFRFISPFVGDFLKLSPRVMYMIALSMLIVTRFSILLARSYDEMVLVAFGLGVAKGVRSVYMSLVIPSYIPLKRLPSASSIQMTTNGIVLMTIGPCVGLLRDWTGSYSKSIILINGFTIVTLVMWSVELIYVHHWQKRAKKPPSPAASATIVS</sequence>
<dbReference type="InterPro" id="IPR050327">
    <property type="entry name" value="Proton-linked_MCT"/>
</dbReference>
<evidence type="ECO:0000256" key="1">
    <source>
        <dbReference type="SAM" id="MobiDB-lite"/>
    </source>
</evidence>
<dbReference type="PANTHER" id="PTHR11360">
    <property type="entry name" value="MONOCARBOXYLATE TRANSPORTER"/>
    <property type="match status" value="1"/>
</dbReference>
<protein>
    <recommendedName>
        <fullName evidence="5">Major facilitator superfamily (MFS) profile domain-containing protein</fullName>
    </recommendedName>
</protein>
<evidence type="ECO:0000256" key="2">
    <source>
        <dbReference type="SAM" id="Phobius"/>
    </source>
</evidence>
<feature type="compositionally biased region" description="Polar residues" evidence="1">
    <location>
        <begin position="15"/>
        <end position="24"/>
    </location>
</feature>
<feature type="transmembrane region" description="Helical" evidence="2">
    <location>
        <begin position="521"/>
        <end position="545"/>
    </location>
</feature>
<proteinExistence type="predicted"/>
<reference evidence="3" key="2">
    <citation type="submission" date="2020-05" db="UniProtKB">
        <authorList>
            <consortium name="EnsemblMetazoa"/>
        </authorList>
    </citation>
    <scope>IDENTIFICATION</scope>
    <source>
        <strain evidence="3">FAR1</strain>
    </source>
</reference>
<evidence type="ECO:0008006" key="5">
    <source>
        <dbReference type="Google" id="ProtNLM"/>
    </source>
</evidence>
<feature type="region of interest" description="Disordered" evidence="1">
    <location>
        <begin position="240"/>
        <end position="267"/>
    </location>
</feature>
<dbReference type="VEuPathDB" id="VectorBase:AFAF011923"/>
<dbReference type="SUPFAM" id="SSF103473">
    <property type="entry name" value="MFS general substrate transporter"/>
    <property type="match status" value="1"/>
</dbReference>
<feature type="transmembrane region" description="Helical" evidence="2">
    <location>
        <begin position="71"/>
        <end position="90"/>
    </location>
</feature>
<dbReference type="STRING" id="69004.A0A182QK78"/>
<feature type="transmembrane region" description="Helical" evidence="2">
    <location>
        <begin position="681"/>
        <end position="701"/>
    </location>
</feature>
<feature type="transmembrane region" description="Helical" evidence="2">
    <location>
        <begin position="32"/>
        <end position="51"/>
    </location>
</feature>
<evidence type="ECO:0000313" key="4">
    <source>
        <dbReference type="Proteomes" id="UP000075886"/>
    </source>
</evidence>
<feature type="transmembrane region" description="Helical" evidence="2">
    <location>
        <begin position="161"/>
        <end position="186"/>
    </location>
</feature>
<feature type="transmembrane region" description="Helical" evidence="2">
    <location>
        <begin position="127"/>
        <end position="149"/>
    </location>
</feature>
<keyword evidence="2" id="KW-1133">Transmembrane helix</keyword>
<feature type="transmembrane region" description="Helical" evidence="2">
    <location>
        <begin position="613"/>
        <end position="635"/>
    </location>
</feature>
<reference evidence="4" key="1">
    <citation type="submission" date="2014-01" db="EMBL/GenBank/DDBJ databases">
        <title>The Genome Sequence of Anopheles farauti FAR1 (V2).</title>
        <authorList>
            <consortium name="The Broad Institute Genomics Platform"/>
            <person name="Neafsey D.E."/>
            <person name="Besansky N."/>
            <person name="Howell P."/>
            <person name="Walton C."/>
            <person name="Young S.K."/>
            <person name="Zeng Q."/>
            <person name="Gargeya S."/>
            <person name="Fitzgerald M."/>
            <person name="Haas B."/>
            <person name="Abouelleil A."/>
            <person name="Allen A.W."/>
            <person name="Alvarado L."/>
            <person name="Arachchi H.M."/>
            <person name="Berlin A.M."/>
            <person name="Chapman S.B."/>
            <person name="Gainer-Dewar J."/>
            <person name="Goldberg J."/>
            <person name="Griggs A."/>
            <person name="Gujja S."/>
            <person name="Hansen M."/>
            <person name="Howarth C."/>
            <person name="Imamovic A."/>
            <person name="Ireland A."/>
            <person name="Larimer J."/>
            <person name="McCowan C."/>
            <person name="Murphy C."/>
            <person name="Pearson M."/>
            <person name="Poon T.W."/>
            <person name="Priest M."/>
            <person name="Roberts A."/>
            <person name="Saif S."/>
            <person name="Shea T."/>
            <person name="Sisk P."/>
            <person name="Sykes S."/>
            <person name="Wortman J."/>
            <person name="Nusbaum C."/>
            <person name="Birren B."/>
        </authorList>
    </citation>
    <scope>NUCLEOTIDE SEQUENCE [LARGE SCALE GENOMIC DNA]</scope>
    <source>
        <strain evidence="4">FAR1</strain>
    </source>
</reference>
<dbReference type="EnsemblMetazoa" id="AFAF011923-RA">
    <property type="protein sequence ID" value="AFAF011923-PA"/>
    <property type="gene ID" value="AFAF011923"/>
</dbReference>
<name>A0A182QK78_9DIPT</name>
<dbReference type="AlphaFoldDB" id="A0A182QK78"/>
<organism evidence="3 4">
    <name type="scientific">Anopheles farauti</name>
    <dbReference type="NCBI Taxonomy" id="69004"/>
    <lineage>
        <taxon>Eukaryota</taxon>
        <taxon>Metazoa</taxon>
        <taxon>Ecdysozoa</taxon>
        <taxon>Arthropoda</taxon>
        <taxon>Hexapoda</taxon>
        <taxon>Insecta</taxon>
        <taxon>Pterygota</taxon>
        <taxon>Neoptera</taxon>
        <taxon>Endopterygota</taxon>
        <taxon>Diptera</taxon>
        <taxon>Nematocera</taxon>
        <taxon>Culicoidea</taxon>
        <taxon>Culicidae</taxon>
        <taxon>Anophelinae</taxon>
        <taxon>Anopheles</taxon>
    </lineage>
</organism>
<dbReference type="EMBL" id="AXCN02001027">
    <property type="status" value="NOT_ANNOTATED_CDS"/>
    <property type="molecule type" value="Genomic_DNA"/>
</dbReference>
<dbReference type="PANTHER" id="PTHR11360:SF237">
    <property type="entry name" value="MONOCARBOXYLATE TRANSPORTER 12-B-LIKE PROTEIN"/>
    <property type="match status" value="1"/>
</dbReference>
<dbReference type="InterPro" id="IPR036259">
    <property type="entry name" value="MFS_trans_sf"/>
</dbReference>
<feature type="region of interest" description="Disordered" evidence="1">
    <location>
        <begin position="325"/>
        <end position="349"/>
    </location>
</feature>
<dbReference type="InterPro" id="IPR011701">
    <property type="entry name" value="MFS"/>
</dbReference>
<keyword evidence="4" id="KW-1185">Reference proteome</keyword>
<feature type="transmembrane region" description="Helical" evidence="2">
    <location>
        <begin position="192"/>
        <end position="209"/>
    </location>
</feature>
<feature type="region of interest" description="Disordered" evidence="1">
    <location>
        <begin position="1"/>
        <end position="26"/>
    </location>
</feature>
<accession>A0A182QK78</accession>
<dbReference type="GO" id="GO:0008028">
    <property type="term" value="F:monocarboxylic acid transmembrane transporter activity"/>
    <property type="evidence" value="ECO:0007669"/>
    <property type="project" value="TreeGrafter"/>
</dbReference>
<feature type="transmembrane region" description="Helical" evidence="2">
    <location>
        <begin position="102"/>
        <end position="121"/>
    </location>
</feature>
<evidence type="ECO:0000313" key="3">
    <source>
        <dbReference type="EnsemblMetazoa" id="AFAF011923-PA"/>
    </source>
</evidence>
<feature type="transmembrane region" description="Helical" evidence="2">
    <location>
        <begin position="587"/>
        <end position="607"/>
    </location>
</feature>
<dbReference type="Gene3D" id="1.20.1250.20">
    <property type="entry name" value="MFS general substrate transporter like domains"/>
    <property type="match status" value="2"/>
</dbReference>
<keyword evidence="2" id="KW-0812">Transmembrane</keyword>
<keyword evidence="2" id="KW-0472">Membrane</keyword>
<dbReference type="Pfam" id="PF07690">
    <property type="entry name" value="MFS_1"/>
    <property type="match status" value="2"/>
</dbReference>